<evidence type="ECO:0000256" key="3">
    <source>
        <dbReference type="ARBA" id="ARBA00022741"/>
    </source>
</evidence>
<dbReference type="GO" id="GO:0005524">
    <property type="term" value="F:ATP binding"/>
    <property type="evidence" value="ECO:0007669"/>
    <property type="project" value="UniProtKB-KW"/>
</dbReference>
<dbReference type="RefSeq" id="WP_217998501.1">
    <property type="nucleotide sequence ID" value="NZ_BSRZ01000002.1"/>
</dbReference>
<evidence type="ECO:0000256" key="4">
    <source>
        <dbReference type="ARBA" id="ARBA00022840"/>
    </source>
</evidence>
<keyword evidence="3" id="KW-0547">Nucleotide-binding</keyword>
<dbReference type="PANTHER" id="PTHR43107">
    <property type="entry name" value="LONG-CHAIN FATTY ACID TRANSPORT PROTEIN"/>
    <property type="match status" value="1"/>
</dbReference>
<evidence type="ECO:0000256" key="2">
    <source>
        <dbReference type="ARBA" id="ARBA00022598"/>
    </source>
</evidence>
<reference evidence="7" key="1">
    <citation type="submission" date="2023-02" db="EMBL/GenBank/DDBJ databases">
        <title>Actinomadura rubrobrunea NBRC 14622.</title>
        <authorList>
            <person name="Ichikawa N."/>
            <person name="Sato H."/>
            <person name="Tonouchi N."/>
        </authorList>
    </citation>
    <scope>NUCLEOTIDE SEQUENCE</scope>
    <source>
        <strain evidence="7">NBRC 14622</strain>
    </source>
</reference>
<name>A0A9W6PUA1_9ACTN</name>
<sequence>MARATFAELLMDRAADDRVGLRFEDESYTWVETVRAAGARARMLRDLHPSPGGRPGSRPVHVGVLLDNVPEYVFWLGAAALSGATLVGVNPTRRGAELAADIRHTDCDLIVTDSAHAPLLEGLWRGPVLRVDDPAYRDALPDGDPEPVHVAPRDRLLLLFTSGSTGRPKAVICSQGRLADIARQSAMMGLRRESVAYCAMPLFHGNAIMANAAMAVHAGATIALRRRFSASGFLADVRRYGVTYFNYVGRALAYILATPPRPDDADNPLETAFGTEASPRDMSRFAERFGCRIIEGYGSSEGAVSLRRTPDAPPGALGVPPPGLDVAILDPRTGAECPRARFGPDGALLNADEAIGEIVGRNAAAAFEGYYNDPEADAERVRDGMYWSGDFGYRDADGFFHFAGRGADRLRVDGENFAAAPVERILSRWEPVVMCAVYPVPDPRTGDQAMAALELDGRPFDPEAFAGFLAAQPDLGTKWAPRFVRVVPSMPLTATGKVDKRPLRRAHWRTGDPVWWRPGRDLAYRPLEEADAAALLEQFAAHGRAHVLAAL</sequence>
<evidence type="ECO:0000313" key="7">
    <source>
        <dbReference type="EMBL" id="GLW62952.1"/>
    </source>
</evidence>
<dbReference type="GO" id="GO:0005886">
    <property type="term" value="C:plasma membrane"/>
    <property type="evidence" value="ECO:0007669"/>
    <property type="project" value="TreeGrafter"/>
</dbReference>
<dbReference type="InterPro" id="IPR025110">
    <property type="entry name" value="AMP-bd_C"/>
</dbReference>
<dbReference type="PROSITE" id="PS00455">
    <property type="entry name" value="AMP_BINDING"/>
    <property type="match status" value="1"/>
</dbReference>
<dbReference type="InterPro" id="IPR000873">
    <property type="entry name" value="AMP-dep_synth/lig_dom"/>
</dbReference>
<comment type="caution">
    <text evidence="7">The sequence shown here is derived from an EMBL/GenBank/DDBJ whole genome shotgun (WGS) entry which is preliminary data.</text>
</comment>
<keyword evidence="4" id="KW-0067">ATP-binding</keyword>
<dbReference type="Proteomes" id="UP001165124">
    <property type="component" value="Unassembled WGS sequence"/>
</dbReference>
<dbReference type="GO" id="GO:0044539">
    <property type="term" value="P:long-chain fatty acid import into cell"/>
    <property type="evidence" value="ECO:0007669"/>
    <property type="project" value="TreeGrafter"/>
</dbReference>
<dbReference type="Pfam" id="PF00501">
    <property type="entry name" value="AMP-binding"/>
    <property type="match status" value="1"/>
</dbReference>
<comment type="similarity">
    <text evidence="1">Belongs to the ATP-dependent AMP-binding enzyme family.</text>
</comment>
<feature type="domain" description="AMP-binding enzyme C-terminal" evidence="6">
    <location>
        <begin position="422"/>
        <end position="497"/>
    </location>
</feature>
<protein>
    <submittedName>
        <fullName evidence="7">Acyl-CoA synthetase</fullName>
    </submittedName>
</protein>
<dbReference type="GO" id="GO:0004467">
    <property type="term" value="F:long-chain fatty acid-CoA ligase activity"/>
    <property type="evidence" value="ECO:0007669"/>
    <property type="project" value="TreeGrafter"/>
</dbReference>
<accession>A0A9W6PUA1</accession>
<evidence type="ECO:0000259" key="6">
    <source>
        <dbReference type="Pfam" id="PF13193"/>
    </source>
</evidence>
<dbReference type="EMBL" id="BSRZ01000002">
    <property type="protein sequence ID" value="GLW62952.1"/>
    <property type="molecule type" value="Genomic_DNA"/>
</dbReference>
<feature type="domain" description="AMP-dependent synthetase/ligase" evidence="5">
    <location>
        <begin position="17"/>
        <end position="371"/>
    </location>
</feature>
<organism evidence="7 8">
    <name type="scientific">Actinomadura rubrobrunea</name>
    <dbReference type="NCBI Taxonomy" id="115335"/>
    <lineage>
        <taxon>Bacteria</taxon>
        <taxon>Bacillati</taxon>
        <taxon>Actinomycetota</taxon>
        <taxon>Actinomycetes</taxon>
        <taxon>Streptosporangiales</taxon>
        <taxon>Thermomonosporaceae</taxon>
        <taxon>Actinomadura</taxon>
    </lineage>
</organism>
<dbReference type="InterPro" id="IPR020845">
    <property type="entry name" value="AMP-binding_CS"/>
</dbReference>
<evidence type="ECO:0000256" key="1">
    <source>
        <dbReference type="ARBA" id="ARBA00006432"/>
    </source>
</evidence>
<dbReference type="Pfam" id="PF13193">
    <property type="entry name" value="AMP-binding_C"/>
    <property type="match status" value="1"/>
</dbReference>
<gene>
    <name evidence="7" type="ORF">Arub01_11960</name>
</gene>
<proteinExistence type="inferred from homology"/>
<dbReference type="AlphaFoldDB" id="A0A9W6PUA1"/>
<evidence type="ECO:0000313" key="8">
    <source>
        <dbReference type="Proteomes" id="UP001165124"/>
    </source>
</evidence>
<evidence type="ECO:0000259" key="5">
    <source>
        <dbReference type="Pfam" id="PF00501"/>
    </source>
</evidence>
<dbReference type="PANTHER" id="PTHR43107:SF15">
    <property type="entry name" value="FATTY ACID TRANSPORT PROTEIN 3, ISOFORM A"/>
    <property type="match status" value="1"/>
</dbReference>
<dbReference type="GO" id="GO:0005324">
    <property type="term" value="F:long-chain fatty acid transmembrane transporter activity"/>
    <property type="evidence" value="ECO:0007669"/>
    <property type="project" value="TreeGrafter"/>
</dbReference>
<keyword evidence="2" id="KW-0436">Ligase</keyword>
<keyword evidence="8" id="KW-1185">Reference proteome</keyword>